<dbReference type="CDD" id="cd00833">
    <property type="entry name" value="PKS"/>
    <property type="match status" value="1"/>
</dbReference>
<keyword evidence="6" id="KW-0045">Antibiotic biosynthesis</keyword>
<feature type="region of interest" description="Disordered" evidence="10">
    <location>
        <begin position="1024"/>
        <end position="1070"/>
    </location>
</feature>
<evidence type="ECO:0000256" key="3">
    <source>
        <dbReference type="ARBA" id="ARBA00022450"/>
    </source>
</evidence>
<comment type="caution">
    <text evidence="14">The sequence shown here is derived from an EMBL/GenBank/DDBJ whole genome shotgun (WGS) entry which is preliminary data.</text>
</comment>
<dbReference type="InterPro" id="IPR036736">
    <property type="entry name" value="ACP-like_sf"/>
</dbReference>
<comment type="pathway">
    <text evidence="2">Antibiotic biosynthesis.</text>
</comment>
<evidence type="ECO:0000256" key="4">
    <source>
        <dbReference type="ARBA" id="ARBA00022553"/>
    </source>
</evidence>
<dbReference type="SUPFAM" id="SSF47336">
    <property type="entry name" value="ACP-like"/>
    <property type="match status" value="1"/>
</dbReference>
<dbReference type="InterPro" id="IPR018201">
    <property type="entry name" value="Ketoacyl_synth_AS"/>
</dbReference>
<dbReference type="PROSITE" id="PS52004">
    <property type="entry name" value="KS3_2"/>
    <property type="match status" value="1"/>
</dbReference>
<dbReference type="SUPFAM" id="SSF50129">
    <property type="entry name" value="GroES-like"/>
    <property type="match status" value="1"/>
</dbReference>
<dbReference type="Pfam" id="PF00698">
    <property type="entry name" value="Acyl_transf_1"/>
    <property type="match status" value="1"/>
</dbReference>
<dbReference type="Pfam" id="PF00109">
    <property type="entry name" value="ketoacyl-synt"/>
    <property type="match status" value="1"/>
</dbReference>
<keyword evidence="3" id="KW-0596">Phosphopantetheine</keyword>
<dbReference type="InterPro" id="IPR050091">
    <property type="entry name" value="PKS_NRPS_Biosynth_Enz"/>
</dbReference>
<dbReference type="SMART" id="SM01294">
    <property type="entry name" value="PKS_PP_betabranch"/>
    <property type="match status" value="1"/>
</dbReference>
<dbReference type="Gene3D" id="3.10.129.110">
    <property type="entry name" value="Polyketide synthase dehydratase"/>
    <property type="match status" value="1"/>
</dbReference>
<feature type="region of interest" description="N-terminal hotdog fold" evidence="9">
    <location>
        <begin position="933"/>
        <end position="1065"/>
    </location>
</feature>
<dbReference type="SUPFAM" id="SSF52151">
    <property type="entry name" value="FabD/lysophospholipase-like"/>
    <property type="match status" value="1"/>
</dbReference>
<dbReference type="Pfam" id="PF02801">
    <property type="entry name" value="Ketoacyl-synt_C"/>
    <property type="match status" value="1"/>
</dbReference>
<comment type="cofactor">
    <cofactor evidence="1">
        <name>pantetheine 4'-phosphate</name>
        <dbReference type="ChEBI" id="CHEBI:47942"/>
    </cofactor>
</comment>
<proteinExistence type="predicted"/>
<dbReference type="InterPro" id="IPR014043">
    <property type="entry name" value="Acyl_transferase_dom"/>
</dbReference>
<dbReference type="SMART" id="SM00822">
    <property type="entry name" value="PKS_KR"/>
    <property type="match status" value="1"/>
</dbReference>
<dbReference type="SMART" id="SM00823">
    <property type="entry name" value="PKS_PP"/>
    <property type="match status" value="1"/>
</dbReference>
<dbReference type="GO" id="GO:0016491">
    <property type="term" value="F:oxidoreductase activity"/>
    <property type="evidence" value="ECO:0007669"/>
    <property type="project" value="InterPro"/>
</dbReference>
<feature type="active site" description="Proton donor; for dehydratase activity" evidence="9">
    <location>
        <position position="1139"/>
    </location>
</feature>
<dbReference type="InterPro" id="IPR036291">
    <property type="entry name" value="NAD(P)-bd_dom_sf"/>
</dbReference>
<dbReference type="GO" id="GO:0031177">
    <property type="term" value="F:phosphopantetheine binding"/>
    <property type="evidence" value="ECO:0007669"/>
    <property type="project" value="InterPro"/>
</dbReference>
<protein>
    <submittedName>
        <fullName evidence="14">SDR family NAD(P)-dependent oxidoreductase</fullName>
    </submittedName>
</protein>
<dbReference type="Pfam" id="PF16197">
    <property type="entry name" value="KAsynt_C_assoc"/>
    <property type="match status" value="1"/>
</dbReference>
<dbReference type="InterPro" id="IPR020806">
    <property type="entry name" value="PKS_PP-bd"/>
</dbReference>
<evidence type="ECO:0000256" key="7">
    <source>
        <dbReference type="ARBA" id="ARBA00023268"/>
    </source>
</evidence>
<feature type="active site" description="Proton acceptor; for dehydratase activity" evidence="9">
    <location>
        <position position="965"/>
    </location>
</feature>
<dbReference type="InterPro" id="IPR049900">
    <property type="entry name" value="PKS_mFAS_DH"/>
</dbReference>
<evidence type="ECO:0000256" key="9">
    <source>
        <dbReference type="PROSITE-ProRule" id="PRU01363"/>
    </source>
</evidence>
<dbReference type="InterPro" id="IPR001227">
    <property type="entry name" value="Ac_transferase_dom_sf"/>
</dbReference>
<keyword evidence="7" id="KW-0511">Multifunctional enzyme</keyword>
<accession>A0A3A9WG11</accession>
<dbReference type="GO" id="GO:0006633">
    <property type="term" value="P:fatty acid biosynthetic process"/>
    <property type="evidence" value="ECO:0007669"/>
    <property type="project" value="InterPro"/>
</dbReference>
<dbReference type="PROSITE" id="PS00606">
    <property type="entry name" value="KS3_1"/>
    <property type="match status" value="1"/>
</dbReference>
<feature type="domain" description="Carrier" evidence="11">
    <location>
        <begin position="1999"/>
        <end position="2074"/>
    </location>
</feature>
<dbReference type="InterPro" id="IPR049551">
    <property type="entry name" value="PKS_DH_C"/>
</dbReference>
<dbReference type="FunFam" id="3.90.180.10:FF:000032">
    <property type="entry name" value="Probable polyketide synthase pks1"/>
    <property type="match status" value="1"/>
</dbReference>
<dbReference type="InterPro" id="IPR049552">
    <property type="entry name" value="PKS_DH_N"/>
</dbReference>
<evidence type="ECO:0000256" key="8">
    <source>
        <dbReference type="ARBA" id="ARBA00023315"/>
    </source>
</evidence>
<dbReference type="Proteomes" id="UP000268652">
    <property type="component" value="Unassembled WGS sequence"/>
</dbReference>
<evidence type="ECO:0000313" key="17">
    <source>
        <dbReference type="Proteomes" id="UP000275024"/>
    </source>
</evidence>
<dbReference type="InterPro" id="IPR020807">
    <property type="entry name" value="PKS_DH"/>
</dbReference>
<dbReference type="SUPFAM" id="SSF101173">
    <property type="entry name" value="Docking domain B of the erythromycin polyketide synthase (DEBS)"/>
    <property type="match status" value="1"/>
</dbReference>
<dbReference type="PANTHER" id="PTHR43775">
    <property type="entry name" value="FATTY ACID SYNTHASE"/>
    <property type="match status" value="1"/>
</dbReference>
<evidence type="ECO:0000256" key="1">
    <source>
        <dbReference type="ARBA" id="ARBA00001957"/>
    </source>
</evidence>
<dbReference type="Gene3D" id="3.90.180.10">
    <property type="entry name" value="Medium-chain alcohol dehydrogenases, catalytic domain"/>
    <property type="match status" value="1"/>
</dbReference>
<keyword evidence="5" id="KW-0808">Transferase</keyword>
<dbReference type="InterPro" id="IPR042104">
    <property type="entry name" value="PKS_dehydratase_sf"/>
</dbReference>
<dbReference type="CDD" id="cd08956">
    <property type="entry name" value="KR_3_FAS_SDR_x"/>
    <property type="match status" value="1"/>
</dbReference>
<evidence type="ECO:0000313" key="15">
    <source>
        <dbReference type="EMBL" id="RKN26055.1"/>
    </source>
</evidence>
<dbReference type="CDD" id="cd05195">
    <property type="entry name" value="enoyl_red"/>
    <property type="match status" value="1"/>
</dbReference>
<dbReference type="InterPro" id="IPR013154">
    <property type="entry name" value="ADH-like_N"/>
</dbReference>
<dbReference type="InterPro" id="IPR016035">
    <property type="entry name" value="Acyl_Trfase/lysoPLipase"/>
</dbReference>
<evidence type="ECO:0000256" key="5">
    <source>
        <dbReference type="ARBA" id="ARBA00022679"/>
    </source>
</evidence>
<dbReference type="Pfam" id="PF08240">
    <property type="entry name" value="ADH_N"/>
    <property type="match status" value="1"/>
</dbReference>
<dbReference type="InterPro" id="IPR015083">
    <property type="entry name" value="NorB/c/GfsB-D-like_docking"/>
</dbReference>
<evidence type="ECO:0000256" key="6">
    <source>
        <dbReference type="ARBA" id="ARBA00023194"/>
    </source>
</evidence>
<dbReference type="InterPro" id="IPR009081">
    <property type="entry name" value="PP-bd_ACP"/>
</dbReference>
<dbReference type="FunFam" id="3.40.47.10:FF:000019">
    <property type="entry name" value="Polyketide synthase type I"/>
    <property type="match status" value="1"/>
</dbReference>
<evidence type="ECO:0000259" key="12">
    <source>
        <dbReference type="PROSITE" id="PS52004"/>
    </source>
</evidence>
<dbReference type="EMBL" id="RBDX01000002">
    <property type="protein sequence ID" value="RKN11895.1"/>
    <property type="molecule type" value="Genomic_DNA"/>
</dbReference>
<dbReference type="Gene3D" id="3.40.47.10">
    <property type="match status" value="1"/>
</dbReference>
<dbReference type="InterPro" id="IPR020841">
    <property type="entry name" value="PKS_Beta-ketoAc_synthase_dom"/>
</dbReference>
<dbReference type="PANTHER" id="PTHR43775:SF51">
    <property type="entry name" value="INACTIVE PHENOLPHTHIOCEROL SYNTHESIS POLYKETIDE SYNTHASE TYPE I PKS1-RELATED"/>
    <property type="match status" value="1"/>
</dbReference>
<dbReference type="Pfam" id="PF14765">
    <property type="entry name" value="PS-DH"/>
    <property type="match status" value="1"/>
</dbReference>
<dbReference type="InterPro" id="IPR020843">
    <property type="entry name" value="ER"/>
</dbReference>
<dbReference type="InterPro" id="IPR011032">
    <property type="entry name" value="GroES-like_sf"/>
</dbReference>
<feature type="domain" description="PKS/mFAS DH" evidence="13">
    <location>
        <begin position="933"/>
        <end position="1217"/>
    </location>
</feature>
<dbReference type="OrthoDB" id="9778690at2"/>
<dbReference type="Pfam" id="PF21089">
    <property type="entry name" value="PKS_DH_N"/>
    <property type="match status" value="1"/>
</dbReference>
<keyword evidence="8" id="KW-0012">Acyltransferase</keyword>
<dbReference type="Pfam" id="PF08990">
    <property type="entry name" value="Docking"/>
    <property type="match status" value="1"/>
</dbReference>
<dbReference type="SUPFAM" id="SSF53901">
    <property type="entry name" value="Thiolase-like"/>
    <property type="match status" value="1"/>
</dbReference>
<dbReference type="PROSITE" id="PS50075">
    <property type="entry name" value="CARRIER"/>
    <property type="match status" value="1"/>
</dbReference>
<dbReference type="SMART" id="SM00826">
    <property type="entry name" value="PKS_DH"/>
    <property type="match status" value="1"/>
</dbReference>
<dbReference type="Pfam" id="PF00550">
    <property type="entry name" value="PP-binding"/>
    <property type="match status" value="1"/>
</dbReference>
<keyword evidence="4" id="KW-0597">Phosphoprotein</keyword>
<dbReference type="Pfam" id="PF08659">
    <property type="entry name" value="KR"/>
    <property type="match status" value="1"/>
</dbReference>
<dbReference type="SMART" id="SM00825">
    <property type="entry name" value="PKS_KS"/>
    <property type="match status" value="1"/>
</dbReference>
<evidence type="ECO:0000313" key="16">
    <source>
        <dbReference type="Proteomes" id="UP000268652"/>
    </source>
</evidence>
<name>A0A3A9WG11_9ACTN</name>
<dbReference type="SUPFAM" id="SSF55048">
    <property type="entry name" value="Probable ACP-binding domain of malonyl-CoA ACP transacylase"/>
    <property type="match status" value="1"/>
</dbReference>
<dbReference type="Gene3D" id="3.40.50.720">
    <property type="entry name" value="NAD(P)-binding Rossmann-like Domain"/>
    <property type="match status" value="1"/>
</dbReference>
<dbReference type="InterPro" id="IPR036299">
    <property type="entry name" value="Polyketide_synth_docking_sf"/>
</dbReference>
<dbReference type="Gene3D" id="1.10.1200.10">
    <property type="entry name" value="ACP-like"/>
    <property type="match status" value="1"/>
</dbReference>
<evidence type="ECO:0000259" key="13">
    <source>
        <dbReference type="PROSITE" id="PS52019"/>
    </source>
</evidence>
<dbReference type="InterPro" id="IPR006162">
    <property type="entry name" value="Ppantetheine_attach_site"/>
</dbReference>
<dbReference type="InterPro" id="IPR014031">
    <property type="entry name" value="Ketoacyl_synth_C"/>
</dbReference>
<feature type="domain" description="Ketosynthase family 3 (KS3)" evidence="12">
    <location>
        <begin position="34"/>
        <end position="461"/>
    </location>
</feature>
<reference evidence="16 17" key="1">
    <citation type="submission" date="2018-09" db="EMBL/GenBank/DDBJ databases">
        <title>Streptomyces sp. nov. DS1-2, an endophytic actinomycete isolated from roots of Dendrobium scabrilingue.</title>
        <authorList>
            <person name="Kuncharoen N."/>
            <person name="Kudo T."/>
            <person name="Ohkuma M."/>
            <person name="Yuki M."/>
            <person name="Tanasupawat S."/>
        </authorList>
    </citation>
    <scope>NUCLEOTIDE SEQUENCE [LARGE SCALE GENOMIC DNA]</scope>
    <source>
        <strain evidence="14 17">AZ1-7</strain>
        <strain evidence="15 16">DS1-2</strain>
    </source>
</reference>
<dbReference type="GO" id="GO:0004312">
    <property type="term" value="F:fatty acid synthase activity"/>
    <property type="evidence" value="ECO:0007669"/>
    <property type="project" value="TreeGrafter"/>
</dbReference>
<gene>
    <name evidence="15" type="ORF">D7318_07540</name>
    <name evidence="14" type="ORF">D7319_02940</name>
</gene>
<dbReference type="GO" id="GO:0004315">
    <property type="term" value="F:3-oxoacyl-[acyl-carrier-protein] synthase activity"/>
    <property type="evidence" value="ECO:0007669"/>
    <property type="project" value="InterPro"/>
</dbReference>
<dbReference type="EMBL" id="RBDY01000003">
    <property type="protein sequence ID" value="RKN26055.1"/>
    <property type="molecule type" value="Genomic_DNA"/>
</dbReference>
<dbReference type="InterPro" id="IPR016039">
    <property type="entry name" value="Thiolase-like"/>
</dbReference>
<dbReference type="PROSITE" id="PS00012">
    <property type="entry name" value="PHOSPHOPANTETHEINE"/>
    <property type="match status" value="1"/>
</dbReference>
<feature type="compositionally biased region" description="Acidic residues" evidence="10">
    <location>
        <begin position="1036"/>
        <end position="1046"/>
    </location>
</feature>
<dbReference type="Gene3D" id="3.40.366.10">
    <property type="entry name" value="Malonyl-Coenzyme A Acyl Carrier Protein, domain 2"/>
    <property type="match status" value="1"/>
</dbReference>
<dbReference type="GO" id="GO:0033068">
    <property type="term" value="P:macrolide biosynthetic process"/>
    <property type="evidence" value="ECO:0007669"/>
    <property type="project" value="UniProtKB-ARBA"/>
</dbReference>
<organism evidence="14 17">
    <name type="scientific">Streptomyces radicis</name>
    <dbReference type="NCBI Taxonomy" id="1750517"/>
    <lineage>
        <taxon>Bacteria</taxon>
        <taxon>Bacillati</taxon>
        <taxon>Actinomycetota</taxon>
        <taxon>Actinomycetes</taxon>
        <taxon>Kitasatosporales</taxon>
        <taxon>Streptomycetaceae</taxon>
        <taxon>Streptomyces</taxon>
    </lineage>
</organism>
<evidence type="ECO:0000313" key="14">
    <source>
        <dbReference type="EMBL" id="RKN11895.1"/>
    </source>
</evidence>
<dbReference type="InterPro" id="IPR013968">
    <property type="entry name" value="PKS_KR"/>
</dbReference>
<dbReference type="InterPro" id="IPR032821">
    <property type="entry name" value="PKS_assoc"/>
</dbReference>
<dbReference type="FunFam" id="3.40.50.720:FF:000209">
    <property type="entry name" value="Polyketide synthase Pks12"/>
    <property type="match status" value="1"/>
</dbReference>
<feature type="region of interest" description="Disordered" evidence="10">
    <location>
        <begin position="2121"/>
        <end position="2140"/>
    </location>
</feature>
<dbReference type="InterPro" id="IPR016036">
    <property type="entry name" value="Malonyl_transacylase_ACP-bd"/>
</dbReference>
<keyword evidence="16" id="KW-1185">Reference proteome</keyword>
<evidence type="ECO:0000256" key="2">
    <source>
        <dbReference type="ARBA" id="ARBA00004792"/>
    </source>
</evidence>
<evidence type="ECO:0000256" key="10">
    <source>
        <dbReference type="SAM" id="MobiDB-lite"/>
    </source>
</evidence>
<dbReference type="Gene3D" id="3.30.70.3290">
    <property type="match status" value="1"/>
</dbReference>
<dbReference type="SUPFAM" id="SSF51735">
    <property type="entry name" value="NAD(P)-binding Rossmann-fold domains"/>
    <property type="match status" value="3"/>
</dbReference>
<dbReference type="SMART" id="SM00827">
    <property type="entry name" value="PKS_AT"/>
    <property type="match status" value="1"/>
</dbReference>
<dbReference type="SMART" id="SM00829">
    <property type="entry name" value="PKS_ER"/>
    <property type="match status" value="1"/>
</dbReference>
<dbReference type="FunFam" id="3.40.366.10:FF:000002">
    <property type="entry name" value="Probable polyketide synthase 2"/>
    <property type="match status" value="1"/>
</dbReference>
<dbReference type="FunFam" id="1.10.1200.10:FF:000007">
    <property type="entry name" value="Probable polyketide synthase pks17"/>
    <property type="match status" value="1"/>
</dbReference>
<dbReference type="InterPro" id="IPR057326">
    <property type="entry name" value="KR_dom"/>
</dbReference>
<sequence length="2161" mass="223525">MSANEEKLRDYLKLVTADLRQVRQRLADTEARNHEPVAVVSMACRLPGGVTSPDDLWRLVAEGAEGVSPLPEDRGWDVAGLYDPDPLSTGKSYVRAGGFLADAASFDAEFFGISPREALAMDPQQRLLLETSWEALERAGTLPAALRGADVGVFFGGVPQEYAPPFGDPAPSGVEGHLAVGNTTSVMSGRVAYTLGLRGPAVTVDTACSSSLVALHLAVQALRLGECSTALAGGVTVMSAPNWIVGLSRQQALAGDGRCKAFSEDADGFGPAEGVGVLLLERLSDAQRLGHRVLAVIRGSAVNQDGASNGLTAPNDEAQEQVIRAALANARLAAAEVDAVEAHGTGTKLGDPIEAHALMATYGQGRDAERPLWLGSLKSNIGHAQAAAGVAGVIKMVMALRNGVLPRTLHAERRSSHVDWEAGAVELLTEARAWPAGERPRRAGVSSFGISGTNCHLILEEAPAPEAADAPPAAEAATGAPVPWVLSARGDEALRAQAKRLRAFAEGPGQAATGADIGLSLATTRTAFEHRAVVVGEGRPELLAGVEALAAGSAAPGVVMGEVRADAGRVGLVFAGQGSQRIGMGRQLHAAHPAFAAAWDEVCAVLDPLLPGPLGAVVFEGDQETLNRTEWAQPALFAFEVALFRLVESWGVRPDVVLGHSVGEIAAAHVTGILSLPDACALVAARGRLMDQLPPGGAMVAIGAPEADVLAELAGHEGVAGVAAVNGPSSVVVSGPEDVVTAVADVLAARGARTKRLRVSHAFHSPLMDPMLAEFRAVAEGISYGRPATGVISTLTGRRADEGDWTTAAYWVRHVRESVRFADAVREAGDLGVRHLLEIGPDGALTGMAAETLGDEVAAVAMARRDRPEPATAVEALARLWVTGAPVDWAALLPGGRRVDLPTYAFTAERYWLRRQRGGAGAAAELGLRSPGHPLLGAAVTLADGGRLVLTGRLSMAALPWLGDHRIGEHALVPGAALLDMAVRAGDEAGCPAVEELTLQSPLVLPERGAVRVQVTVDEADDAGRRPFALHARPDEGDDGDAEGDDGAPWTRHASGVLAPRGQGAAGPDATLTAWPPQGAEPIDLTGAYERLAAEGLCYGPLFQGMRAVWRRGDEVFAEVALPEGGDPAGFGLHPALLDAALHPVALAGLVATDGRPVLPFSFEGAELFASGAAAARVRLAPAGSGTVAVTLADAEGRPLAAIASLTLRQPADEAPGAAGPAARSLYRVDWVPAPADPGAITPLAAELPPGPGALTALAERDPVPGLVVARVRRDASPREAVGETLALLREFLGDERLADARLALVTHRGTLSHAAVTGLVRSARAENPGRLALVAAEGDPSPDAVAAAVASGEDEARLTGEGAEPLAPRLVRAARGDRLVPPPGTWRLDAGGGGTLENLRLVGCPEADAPLEPGQVRIDVRAAGLNFRDVLIALGMYSGEAAPWLGDEVAGTVLETGPGVARLAPGDAVMGMVPRGFATRTVADARLLTRLPDGWSPEEGAGVSVVFLTAWLGLRELAGLRAGRRVLIHAGAGGVGMAAIQVARHLGAEVFATASEGKWGTLRELGLDDDHIASSRTLDFREAFLAATGGEGVDVVLNALSGEFIDASLELLPRGGHFLEMGKADIRDPETVAAAFPGVSYQAFDLLEAGPDRIADLIAAVRELFVAGALSPLPVHAFDMRSAPEAFRFVSQAKHIGKVVLTHPRRWDPRGTVLLTGGTGTLGRLVAEHLVTAHGVRHLLVTSRRGPAADGAAAWAAALSERGATVDLVACDVTDRAALAKALAAVPAERPLRAVVHMAGVVDDAVVGALTDAQVERVLAPKVDAAVALDELTADADLDAFVLFSSAAGVLGTAGQANYAAANAFLDALAERRHARGLPAVSLAWGLWAEASGMTADLGDGDLARMERTGIRGLGSAEGLALFDAALDLGEPAVAPIRLDLAALRARAAAEGGVPPLLRALVRAPARRAAGGARGGGAPGADELRRRLAAADPEERLRTLLDLVREHAAVVLGHGRVRDIGPERSFRDAGFDSLTAVELRNRLGADTGVRLPAAAVFDHPTPTALAEHLLGHLAPEEGGDVVRMLTELDRLATALGALTVEGDLGGEIALRLRAMASDWDGRTRSEEEAAPGDSLDAATDDELFDLLDDQLKKPDAARNR</sequence>
<evidence type="ECO:0000259" key="11">
    <source>
        <dbReference type="PROSITE" id="PS50075"/>
    </source>
</evidence>
<dbReference type="Proteomes" id="UP000275024">
    <property type="component" value="Unassembled WGS sequence"/>
</dbReference>
<feature type="region of interest" description="C-terminal hotdog fold" evidence="9">
    <location>
        <begin position="1080"/>
        <end position="1217"/>
    </location>
</feature>
<dbReference type="Pfam" id="PF13602">
    <property type="entry name" value="ADH_zinc_N_2"/>
    <property type="match status" value="1"/>
</dbReference>
<dbReference type="PROSITE" id="PS52019">
    <property type="entry name" value="PKS_MFAS_DH"/>
    <property type="match status" value="1"/>
</dbReference>
<dbReference type="InterPro" id="IPR014030">
    <property type="entry name" value="Ketoacyl_synth_N"/>
</dbReference>